<reference evidence="2" key="1">
    <citation type="journal article" date="2014" name="Front. Microbiol.">
        <title>High frequency of phylogenetically diverse reductive dehalogenase-homologous genes in deep subseafloor sedimentary metagenomes.</title>
        <authorList>
            <person name="Kawai M."/>
            <person name="Futagami T."/>
            <person name="Toyoda A."/>
            <person name="Takaki Y."/>
            <person name="Nishi S."/>
            <person name="Hori S."/>
            <person name="Arai W."/>
            <person name="Tsubouchi T."/>
            <person name="Morono Y."/>
            <person name="Uchiyama I."/>
            <person name="Ito T."/>
            <person name="Fujiyama A."/>
            <person name="Inagaki F."/>
            <person name="Takami H."/>
        </authorList>
    </citation>
    <scope>NUCLEOTIDE SEQUENCE</scope>
    <source>
        <strain evidence="2">Expedition CK06-06</strain>
    </source>
</reference>
<name>X1HPV1_9ZZZZ</name>
<feature type="compositionally biased region" description="Polar residues" evidence="1">
    <location>
        <begin position="103"/>
        <end position="119"/>
    </location>
</feature>
<organism evidence="2">
    <name type="scientific">marine sediment metagenome</name>
    <dbReference type="NCBI Taxonomy" id="412755"/>
    <lineage>
        <taxon>unclassified sequences</taxon>
        <taxon>metagenomes</taxon>
        <taxon>ecological metagenomes</taxon>
    </lineage>
</organism>
<gene>
    <name evidence="2" type="ORF">S03H2_55118</name>
</gene>
<accession>X1HPV1</accession>
<proteinExistence type="predicted"/>
<dbReference type="AlphaFoldDB" id="X1HPV1"/>
<evidence type="ECO:0008006" key="3">
    <source>
        <dbReference type="Google" id="ProtNLM"/>
    </source>
</evidence>
<feature type="region of interest" description="Disordered" evidence="1">
    <location>
        <begin position="72"/>
        <end position="119"/>
    </location>
</feature>
<dbReference type="EMBL" id="BARU01035187">
    <property type="protein sequence ID" value="GAH72181.1"/>
    <property type="molecule type" value="Genomic_DNA"/>
</dbReference>
<comment type="caution">
    <text evidence="2">The sequence shown here is derived from an EMBL/GenBank/DDBJ whole genome shotgun (WGS) entry which is preliminary data.</text>
</comment>
<evidence type="ECO:0000256" key="1">
    <source>
        <dbReference type="SAM" id="MobiDB-lite"/>
    </source>
</evidence>
<protein>
    <recommendedName>
        <fullName evidence="3">Phage tail collar domain-containing protein</fullName>
    </recommendedName>
</protein>
<sequence>MQWLIDSIVAICKAYTDSQILNGKNMPQFSIVLWQGRVVDIPDGWVICNGDNGTPNLLDRFVVCPGNDFARDETGGTMSHDHQGEDQHTHQLGAGGDLGSGKAFTTTTSQPHDVQRTGSAGTLPPYMALWYIMKL</sequence>
<dbReference type="CDD" id="cd22641">
    <property type="entry name" value="C24-like"/>
    <property type="match status" value="1"/>
</dbReference>
<dbReference type="SUPFAM" id="SSF88874">
    <property type="entry name" value="Receptor-binding domain of short tail fibre protein gp12"/>
    <property type="match status" value="1"/>
</dbReference>
<evidence type="ECO:0000313" key="2">
    <source>
        <dbReference type="EMBL" id="GAH72181.1"/>
    </source>
</evidence>
<feature type="compositionally biased region" description="Basic and acidic residues" evidence="1">
    <location>
        <begin position="72"/>
        <end position="89"/>
    </location>
</feature>